<keyword evidence="2" id="KW-0227">DNA damage</keyword>
<evidence type="ECO:0000256" key="2">
    <source>
        <dbReference type="ARBA" id="ARBA00022763"/>
    </source>
</evidence>
<evidence type="ECO:0000256" key="7">
    <source>
        <dbReference type="RuleBase" id="RU003991"/>
    </source>
</evidence>
<dbReference type="AlphaFoldDB" id="A0A1H7MJ91"/>
<dbReference type="Gene3D" id="2.10.109.10">
    <property type="entry name" value="Umud Fragment, subunit A"/>
    <property type="match status" value="1"/>
</dbReference>
<gene>
    <name evidence="9" type="ORF">SAMN05216214_10893</name>
</gene>
<name>A0A1H7MJ91_9GAMM</name>
<proteinExistence type="inferred from homology"/>
<comment type="similarity">
    <text evidence="1 7">Belongs to the peptidase S24 family.</text>
</comment>
<dbReference type="GO" id="GO:0016787">
    <property type="term" value="F:hydrolase activity"/>
    <property type="evidence" value="ECO:0007669"/>
    <property type="project" value="UniProtKB-KW"/>
</dbReference>
<dbReference type="PRINTS" id="PR00726">
    <property type="entry name" value="LEXASERPTASE"/>
</dbReference>
<evidence type="ECO:0000256" key="6">
    <source>
        <dbReference type="ARBA" id="ARBA00023236"/>
    </source>
</evidence>
<evidence type="ECO:0000259" key="8">
    <source>
        <dbReference type="Pfam" id="PF00717"/>
    </source>
</evidence>
<evidence type="ECO:0000313" key="9">
    <source>
        <dbReference type="EMBL" id="SEL11323.1"/>
    </source>
</evidence>
<keyword evidence="5" id="KW-0234">DNA repair</keyword>
<dbReference type="InterPro" id="IPR015927">
    <property type="entry name" value="Peptidase_S24_S26A/B/C"/>
</dbReference>
<keyword evidence="10" id="KW-1185">Reference proteome</keyword>
<dbReference type="InterPro" id="IPR006197">
    <property type="entry name" value="Peptidase_S24_LexA"/>
</dbReference>
<evidence type="ECO:0000256" key="3">
    <source>
        <dbReference type="ARBA" id="ARBA00022801"/>
    </source>
</evidence>
<dbReference type="GO" id="GO:0003677">
    <property type="term" value="F:DNA binding"/>
    <property type="evidence" value="ECO:0007669"/>
    <property type="project" value="InterPro"/>
</dbReference>
<protein>
    <submittedName>
        <fullName evidence="9">DNA polymerase V</fullName>
    </submittedName>
</protein>
<dbReference type="GO" id="GO:0006355">
    <property type="term" value="P:regulation of DNA-templated transcription"/>
    <property type="evidence" value="ECO:0007669"/>
    <property type="project" value="InterPro"/>
</dbReference>
<dbReference type="PANTHER" id="PTHR33516:SF2">
    <property type="entry name" value="LEXA REPRESSOR-RELATED"/>
    <property type="match status" value="1"/>
</dbReference>
<evidence type="ECO:0000256" key="1">
    <source>
        <dbReference type="ARBA" id="ARBA00007484"/>
    </source>
</evidence>
<dbReference type="PANTHER" id="PTHR33516">
    <property type="entry name" value="LEXA REPRESSOR"/>
    <property type="match status" value="1"/>
</dbReference>
<evidence type="ECO:0000313" key="10">
    <source>
        <dbReference type="Proteomes" id="UP000185766"/>
    </source>
</evidence>
<dbReference type="CDD" id="cd06529">
    <property type="entry name" value="S24_LexA-like"/>
    <property type="match status" value="1"/>
</dbReference>
<feature type="domain" description="Peptidase S24/S26A/S26B/S26C" evidence="8">
    <location>
        <begin position="22"/>
        <end position="134"/>
    </location>
</feature>
<dbReference type="InterPro" id="IPR039418">
    <property type="entry name" value="LexA-like"/>
</dbReference>
<dbReference type="GO" id="GO:0009432">
    <property type="term" value="P:SOS response"/>
    <property type="evidence" value="ECO:0007669"/>
    <property type="project" value="UniProtKB-KW"/>
</dbReference>
<dbReference type="EMBL" id="FOAS01000008">
    <property type="protein sequence ID" value="SEL11323.1"/>
    <property type="molecule type" value="Genomic_DNA"/>
</dbReference>
<dbReference type="RefSeq" id="WP_074867500.1">
    <property type="nucleotide sequence ID" value="NZ_FOAS01000008.1"/>
</dbReference>
<keyword evidence="3 7" id="KW-0378">Hydrolase</keyword>
<dbReference type="GO" id="GO:0006281">
    <property type="term" value="P:DNA repair"/>
    <property type="evidence" value="ECO:0007669"/>
    <property type="project" value="UniProtKB-KW"/>
</dbReference>
<organism evidence="9 10">
    <name type="scientific">Atopomonas hussainii</name>
    <dbReference type="NCBI Taxonomy" id="1429083"/>
    <lineage>
        <taxon>Bacteria</taxon>
        <taxon>Pseudomonadati</taxon>
        <taxon>Pseudomonadota</taxon>
        <taxon>Gammaproteobacteria</taxon>
        <taxon>Pseudomonadales</taxon>
        <taxon>Pseudomonadaceae</taxon>
        <taxon>Atopomonas</taxon>
    </lineage>
</organism>
<evidence type="ECO:0000256" key="5">
    <source>
        <dbReference type="ARBA" id="ARBA00023204"/>
    </source>
</evidence>
<dbReference type="SUPFAM" id="SSF51306">
    <property type="entry name" value="LexA/Signal peptidase"/>
    <property type="match status" value="1"/>
</dbReference>
<keyword evidence="4 7" id="KW-0068">Autocatalytic cleavage</keyword>
<keyword evidence="6" id="KW-0742">SOS response</keyword>
<accession>A0A1H7MJ91</accession>
<dbReference type="InterPro" id="IPR036286">
    <property type="entry name" value="LexA/Signal_pep-like_sf"/>
</dbReference>
<dbReference type="NCBIfam" id="NF007621">
    <property type="entry name" value="PRK10276.1"/>
    <property type="match status" value="1"/>
</dbReference>
<dbReference type="Pfam" id="PF00717">
    <property type="entry name" value="Peptidase_S24"/>
    <property type="match status" value="1"/>
</dbReference>
<reference evidence="9 10" key="1">
    <citation type="submission" date="2016-10" db="EMBL/GenBank/DDBJ databases">
        <authorList>
            <person name="de Groot N.N."/>
        </authorList>
    </citation>
    <scope>NUCLEOTIDE SEQUENCE [LARGE SCALE GENOMIC DNA]</scope>
    <source>
        <strain evidence="9 10">JCM 19513</strain>
    </source>
</reference>
<evidence type="ECO:0000256" key="4">
    <source>
        <dbReference type="ARBA" id="ARBA00022813"/>
    </source>
</evidence>
<dbReference type="Proteomes" id="UP000185766">
    <property type="component" value="Unassembled WGS sequence"/>
</dbReference>
<sequence>MSNVSFIRALEPSGVLLPYFTALVPAGFPSPALDHMEHKLSLDELLDLHAPHIYVVRVAGDSMTGVGIFDGDYLIVSRGITAKPGDIVVACVNGEVFVKRLCNEQGQWLLRSENPRFAPRYILEGDELLIWGVVTNSLRNHRQHA</sequence>
<dbReference type="InterPro" id="IPR050077">
    <property type="entry name" value="LexA_repressor"/>
</dbReference>